<evidence type="ECO:0000313" key="2">
    <source>
        <dbReference type="EMBL" id="QDF37438.1"/>
    </source>
</evidence>
<dbReference type="InterPro" id="IPR038365">
    <property type="entry name" value="EcoRII_C_sf"/>
</dbReference>
<dbReference type="Pfam" id="PF09019">
    <property type="entry name" value="EcoRII-C"/>
    <property type="match status" value="1"/>
</dbReference>
<dbReference type="InterPro" id="IPR011335">
    <property type="entry name" value="Restrct_endonuc-II-like"/>
</dbReference>
<evidence type="ECO:0000313" key="3">
    <source>
        <dbReference type="Proteomes" id="UP000319298"/>
    </source>
</evidence>
<keyword evidence="2" id="KW-0378">Hydrolase</keyword>
<dbReference type="Gene3D" id="3.40.91.80">
    <property type="match status" value="1"/>
</dbReference>
<dbReference type="EMBL" id="CP041090">
    <property type="protein sequence ID" value="QDF37438.1"/>
    <property type="molecule type" value="Genomic_DNA"/>
</dbReference>
<evidence type="ECO:0000259" key="1">
    <source>
        <dbReference type="Pfam" id="PF09019"/>
    </source>
</evidence>
<name>A0ABX5W3A1_9BRAD</name>
<keyword evidence="2" id="KW-0540">Nuclease</keyword>
<proteinExistence type="predicted"/>
<keyword evidence="2" id="KW-0255">Endonuclease</keyword>
<dbReference type="SUPFAM" id="SSF52980">
    <property type="entry name" value="Restriction endonuclease-like"/>
    <property type="match status" value="1"/>
</dbReference>
<feature type="domain" description="Restriction endonuclease type II EcoRII C-terminal" evidence="1">
    <location>
        <begin position="229"/>
        <end position="397"/>
    </location>
</feature>
<dbReference type="GO" id="GO:0004519">
    <property type="term" value="F:endonuclease activity"/>
    <property type="evidence" value="ECO:0007669"/>
    <property type="project" value="UniProtKB-KW"/>
</dbReference>
<keyword evidence="3" id="KW-1185">Reference proteome</keyword>
<gene>
    <name evidence="2" type="ORF">FJN17_07545</name>
</gene>
<dbReference type="RefSeq" id="WP_140478823.1">
    <property type="nucleotide sequence ID" value="NZ_CP041090.2"/>
</dbReference>
<organism evidence="2 3">
    <name type="scientific">Bradyrhizobium symbiodeficiens</name>
    <dbReference type="NCBI Taxonomy" id="1404367"/>
    <lineage>
        <taxon>Bacteria</taxon>
        <taxon>Pseudomonadati</taxon>
        <taxon>Pseudomonadota</taxon>
        <taxon>Alphaproteobacteria</taxon>
        <taxon>Hyphomicrobiales</taxon>
        <taxon>Nitrobacteraceae</taxon>
        <taxon>Bradyrhizobium</taxon>
    </lineage>
</organism>
<reference evidence="3" key="1">
    <citation type="submission" date="2019-06" db="EMBL/GenBank/DDBJ databases">
        <title>Whole-Genome Sequence of Bradyrhizobium sp. 3 Strain 65S1MB.</title>
        <authorList>
            <person name="Bromfield E.S.P."/>
            <person name="Cloutier S."/>
            <person name="Nguyen H.D.T."/>
        </authorList>
    </citation>
    <scope>NUCLEOTIDE SEQUENCE [LARGE SCALE GENOMIC DNA]</scope>
    <source>
        <strain evidence="3">65S1MB</strain>
    </source>
</reference>
<accession>A0ABX5W3A1</accession>
<sequence length="407" mass="46533">MQRGLLSDYFDGVAVKRLSAVEADPRRSHQHEFQGGHLRPLLGDDDRLKIPARFIWLGDEQEGISEESVVSWYDSRRKQAHRSAEYRLYYYQNGVTELMSEGDTFFVAMRPDGTAMIIVTPRDSTIQSQLFYLFGLEEQPDLTFKVKAIPEDQSSRLDFAARYILDELGIDAEEPEASQLDSILEPLGITFPATADFSKLARDSLSNVSASDDADAVLMAWIEREELLFRRLERLVVAERLQTGFLTDKVPDVDGFISFSLSVQNRRKSRAGKSLEHHLAALFSARKLQFERGVETELRNKPDFLFPGKAAYLDPEFKADKLTMLGSKSTCKDRWRQVLSEAQRIPHKHLLTLEPGISENQTDEMRAKKLQLVLPASLHATYRQTQQSWLMNVEDFVNLVKTRQMPD</sequence>
<dbReference type="Proteomes" id="UP000319298">
    <property type="component" value="Chromosome"/>
</dbReference>
<dbReference type="InterPro" id="IPR015109">
    <property type="entry name" value="Restrct_endonuc_II_EcoRII_C"/>
</dbReference>
<protein>
    <submittedName>
        <fullName evidence="2">Type II restriction endonuclease</fullName>
    </submittedName>
</protein>
<reference evidence="2 3" key="2">
    <citation type="journal article" date="2020" name="Int. J. Syst. Evol. Microbiol.">
        <title>Description and complete genome sequences of Bradyrhizobium symbiodeficiens sp. nov., a non-symbiotic bacterium associated with legumes native to Canada.</title>
        <authorList>
            <person name="Bromfield E.S.P."/>
            <person name="Cloutier S."/>
            <person name="Nguyen H.D.T."/>
        </authorList>
    </citation>
    <scope>NUCLEOTIDE SEQUENCE [LARGE SCALE GENOMIC DNA]</scope>
    <source>
        <strain evidence="2 3">65S1MB</strain>
    </source>
</reference>